<accession>A0A8R1HR63</accession>
<feature type="compositionally biased region" description="Low complexity" evidence="1">
    <location>
        <begin position="703"/>
        <end position="717"/>
    </location>
</feature>
<feature type="compositionally biased region" description="Polar residues" evidence="1">
    <location>
        <begin position="1491"/>
        <end position="1503"/>
    </location>
</feature>
<name>A0A8R1HR63_CAEJA</name>
<reference evidence="2" key="2">
    <citation type="submission" date="2022-06" db="UniProtKB">
        <authorList>
            <consortium name="EnsemblMetazoa"/>
        </authorList>
    </citation>
    <scope>IDENTIFICATION</scope>
    <source>
        <strain evidence="2">DF5081</strain>
    </source>
</reference>
<feature type="region of interest" description="Disordered" evidence="1">
    <location>
        <begin position="937"/>
        <end position="968"/>
    </location>
</feature>
<feature type="compositionally biased region" description="Polar residues" evidence="1">
    <location>
        <begin position="431"/>
        <end position="451"/>
    </location>
</feature>
<feature type="compositionally biased region" description="Basic and acidic residues" evidence="1">
    <location>
        <begin position="721"/>
        <end position="748"/>
    </location>
</feature>
<feature type="region of interest" description="Disordered" evidence="1">
    <location>
        <begin position="1346"/>
        <end position="1475"/>
    </location>
</feature>
<feature type="compositionally biased region" description="Polar residues" evidence="1">
    <location>
        <begin position="1171"/>
        <end position="1180"/>
    </location>
</feature>
<feature type="compositionally biased region" description="Low complexity" evidence="1">
    <location>
        <begin position="592"/>
        <end position="607"/>
    </location>
</feature>
<feature type="compositionally biased region" description="Polar residues" evidence="1">
    <location>
        <begin position="683"/>
        <end position="702"/>
    </location>
</feature>
<feature type="compositionally biased region" description="Acidic residues" evidence="1">
    <location>
        <begin position="621"/>
        <end position="639"/>
    </location>
</feature>
<feature type="compositionally biased region" description="Low complexity" evidence="1">
    <location>
        <begin position="477"/>
        <end position="502"/>
    </location>
</feature>
<protein>
    <recommendedName>
        <fullName evidence="4">SAM domain-containing protein</fullName>
    </recommendedName>
</protein>
<reference evidence="3" key="1">
    <citation type="submission" date="2010-08" db="EMBL/GenBank/DDBJ databases">
        <authorList>
            <consortium name="Caenorhabditis japonica Sequencing Consortium"/>
            <person name="Wilson R.K."/>
        </authorList>
    </citation>
    <scope>NUCLEOTIDE SEQUENCE [LARGE SCALE GENOMIC DNA]</scope>
    <source>
        <strain evidence="3">DF5081</strain>
    </source>
</reference>
<feature type="compositionally biased region" description="Low complexity" evidence="1">
    <location>
        <begin position="807"/>
        <end position="825"/>
    </location>
</feature>
<feature type="region of interest" description="Disordered" evidence="1">
    <location>
        <begin position="1488"/>
        <end position="1590"/>
    </location>
</feature>
<feature type="region of interest" description="Disordered" evidence="1">
    <location>
        <begin position="97"/>
        <end position="121"/>
    </location>
</feature>
<sequence>MPRTSQGGQQDPASDQSSTSDTPARNGPIQFVINPQQQLSNQGRAINLVPVFDQRGQVLSGTFSRPPNGQGRICATFTAVKNPVILDPATFSRLSASISGPSRSGSSSLEPSEAGSPLAGPSRLNYTSTAFIVKSPTIGNSAPLTENSLDSAPKAIEAEPDRPSAPRSSSASETDTPGSSFVVPQLPRKRKQSRPASVLSPPEPPILKPRQSKLLQEGTDKTSRTGLQEFSDLPAEVQKLVLSKVKSRRTQINFVISKRDSENRNKKSKKRKLGSTPAEALANFKSCQPPANNQYIIAYSPEQMSEHHINKITKDREPWHPEIAIPTHIHESLKDLKVDRFSESGVASTASDSKTRITELLVAAAKARERQSEEKKAKESLQTFSPDQLHICPAFGGGPPPSPEEDEDTNDFQSPVSSRSNFSGKSGVAPLTTSSKDNLGDQAPTSSSLSARESAAPDVSARSPELWTKDSRSPSKSRTAPTSVTPRRSSRTPRSSAGPSSARRSRGVSNDEDEIVGPSSSQRTKRLAGGEECSTQDTDSETTPTLPKKKTRTSEADRLRSMDFGPKDGGSLADIGKNLSLTRRRITRETDTTPVRSTSALRTSSRTSSKKMSPHHKSFEDSEDEELDCDDEEEGEEMDFGSSKMGEPDGDYEPEGKWHTSLSSTPARASSRIRSQPQPSSSNVISDQSPTNKAKQSKPQTADSVSVSKSDPVSDLSPIRARGEGRHVHSMVEKPTEDQEKLKKEVMLKSHKQSQHGSVELNEFGEVIIKDASGEKVDYQKLIPLGKLEKGNDKASHSKDTKKEKSTSTPSSTASTSSSSTPSASIQKDNTQTVGEFILMANFTDKQMEGLFFSYYKKTRFRSPHLPLCDVYVAAKKILEEEMHRRWRKIEYQASLRPSTSHQPQPPNFDLSFLPTLEEMTAKVKQEEDMDRQCREHHEREQLKEHSNANAQLDKMGRKEAKRREKEEYEKKMQTIKNQFPHQQQLPPHQSPPTTSVVESLCQQRTPLKIFTSDYVKSVAQNLNQTSQTNTNNNLVQKRRNLAPIAPRFSDSNQLGTSSGPQVVEIHSDSEDDRETGREKVGPCSPLPQLTAQGEGVSSAVQSASVSPAPLLLPQNNQPMEQRVVSPTISELNDGPPTLGSRPERPPFNLPQFNRTEPLRQAAPHPPRLYTNKNPSSKNPRVQNAEIKVFDLGDGHKLSPLQMSTFATFIAEKMNITPIEATQVILDNPQMIRDPVVMGILMSVLRMDQEQLRLKMSPYARYPPQRASSDFHDVIGRPVTAETQSTSAHVGEDGVGYQKQIIREMKEAGVSTWQELVALKAKGAINPTLLSHQALAILSPTSSIPGHSSAVGKEHNTTAASATSNKTPRKIASPQKQKALDDTAQKAKQTEPMPTSAAHTPNQKPTLNKPPTGVTMEQKPSTSADSVRTPKTETGHESAAPPSKFLSRPAQKPKAASVSNRPATKKPTGHQLSSLDCPGQAQIVKQPPVNVKSSTGPDQNLVKSSKAKDAKSMPSVLTTVPAGVPKREEQTPIADQTQIDEKKLSAYGGSSGSPSSVGARGKESKPPRSLPTAHHGQMPTRPTPPDQLDTRNCELFLPDGKSCDFRTWMNADLLNWLNKFCPVSNFAGLHNICIEEQLDGQFIDDCLNMKDLREELKIPFGHFRKVQLYAAPVWNAYNFMKYSNQLAEYEAGLKRWQEQQTKL</sequence>
<evidence type="ECO:0000313" key="2">
    <source>
        <dbReference type="EnsemblMetazoa" id="CJA06302.1"/>
    </source>
</evidence>
<feature type="compositionally biased region" description="Basic and acidic residues" evidence="1">
    <location>
        <begin position="370"/>
        <end position="379"/>
    </location>
</feature>
<feature type="region of interest" description="Disordered" evidence="1">
    <location>
        <begin position="256"/>
        <end position="277"/>
    </location>
</feature>
<dbReference type="EnsemblMetazoa" id="CJA06302.1">
    <property type="protein sequence ID" value="CJA06302.1"/>
    <property type="gene ID" value="WBGene00125506"/>
</dbReference>
<feature type="region of interest" description="Disordered" evidence="1">
    <location>
        <begin position="1046"/>
        <end position="1103"/>
    </location>
</feature>
<feature type="region of interest" description="Disordered" evidence="1">
    <location>
        <begin position="790"/>
        <end position="828"/>
    </location>
</feature>
<feature type="region of interest" description="Disordered" evidence="1">
    <location>
        <begin position="370"/>
        <end position="757"/>
    </location>
</feature>
<feature type="compositionally biased region" description="Basic and acidic residues" evidence="1">
    <location>
        <begin position="1378"/>
        <end position="1389"/>
    </location>
</feature>
<evidence type="ECO:0008006" key="4">
    <source>
        <dbReference type="Google" id="ProtNLM"/>
    </source>
</evidence>
<feature type="region of interest" description="Disordered" evidence="1">
    <location>
        <begin position="1128"/>
        <end position="1180"/>
    </location>
</feature>
<feature type="compositionally biased region" description="Polar residues" evidence="1">
    <location>
        <begin position="1050"/>
        <end position="1061"/>
    </location>
</feature>
<feature type="compositionally biased region" description="Polar residues" evidence="1">
    <location>
        <begin position="1"/>
        <end position="23"/>
    </location>
</feature>
<feature type="compositionally biased region" description="Basic and acidic residues" evidence="1">
    <location>
        <begin position="790"/>
        <end position="806"/>
    </location>
</feature>
<dbReference type="Proteomes" id="UP000005237">
    <property type="component" value="Unassembled WGS sequence"/>
</dbReference>
<feature type="compositionally biased region" description="Basic and acidic residues" evidence="1">
    <location>
        <begin position="552"/>
        <end position="561"/>
    </location>
</feature>
<feature type="compositionally biased region" description="Polar residues" evidence="1">
    <location>
        <begin position="1397"/>
        <end position="1406"/>
    </location>
</feature>
<feature type="compositionally biased region" description="Polar residues" evidence="1">
    <location>
        <begin position="411"/>
        <end position="424"/>
    </location>
</feature>
<feature type="region of interest" description="Disordered" evidence="1">
    <location>
        <begin position="157"/>
        <end position="230"/>
    </location>
</feature>
<feature type="compositionally biased region" description="Low complexity" evidence="1">
    <location>
        <begin position="666"/>
        <end position="682"/>
    </location>
</feature>
<feature type="region of interest" description="Disordered" evidence="1">
    <location>
        <begin position="1"/>
        <end position="30"/>
    </location>
</feature>
<evidence type="ECO:0000313" key="3">
    <source>
        <dbReference type="Proteomes" id="UP000005237"/>
    </source>
</evidence>
<proteinExistence type="predicted"/>
<feature type="compositionally biased region" description="Basic and acidic residues" evidence="1">
    <location>
        <begin position="955"/>
        <end position="968"/>
    </location>
</feature>
<feature type="compositionally biased region" description="Basic and acidic residues" evidence="1">
    <location>
        <begin position="937"/>
        <end position="947"/>
    </location>
</feature>
<feature type="compositionally biased region" description="Low complexity" evidence="1">
    <location>
        <begin position="97"/>
        <end position="118"/>
    </location>
</feature>
<keyword evidence="3" id="KW-1185">Reference proteome</keyword>
<evidence type="ECO:0000256" key="1">
    <source>
        <dbReference type="SAM" id="MobiDB-lite"/>
    </source>
</evidence>
<organism evidence="2 3">
    <name type="scientific">Caenorhabditis japonica</name>
    <dbReference type="NCBI Taxonomy" id="281687"/>
    <lineage>
        <taxon>Eukaryota</taxon>
        <taxon>Metazoa</taxon>
        <taxon>Ecdysozoa</taxon>
        <taxon>Nematoda</taxon>
        <taxon>Chromadorea</taxon>
        <taxon>Rhabditida</taxon>
        <taxon>Rhabditina</taxon>
        <taxon>Rhabditomorpha</taxon>
        <taxon>Rhabditoidea</taxon>
        <taxon>Rhabditidae</taxon>
        <taxon>Peloderinae</taxon>
        <taxon>Caenorhabditis</taxon>
    </lineage>
</organism>